<feature type="compositionally biased region" description="Polar residues" evidence="1">
    <location>
        <begin position="716"/>
        <end position="736"/>
    </location>
</feature>
<dbReference type="OrthoDB" id="2803783at2759"/>
<evidence type="ECO:0000313" key="3">
    <source>
        <dbReference type="Proteomes" id="UP000799118"/>
    </source>
</evidence>
<feature type="compositionally biased region" description="Low complexity" evidence="1">
    <location>
        <begin position="50"/>
        <end position="61"/>
    </location>
</feature>
<dbReference type="Proteomes" id="UP000799118">
    <property type="component" value="Unassembled WGS sequence"/>
</dbReference>
<feature type="compositionally biased region" description="Low complexity" evidence="1">
    <location>
        <begin position="755"/>
        <end position="838"/>
    </location>
</feature>
<feature type="compositionally biased region" description="Basic and acidic residues" evidence="1">
    <location>
        <begin position="442"/>
        <end position="455"/>
    </location>
</feature>
<name>A0A6A4H3I5_9AGAR</name>
<evidence type="ECO:0000313" key="2">
    <source>
        <dbReference type="EMBL" id="KAE9392336.1"/>
    </source>
</evidence>
<organism evidence="2 3">
    <name type="scientific">Gymnopus androsaceus JB14</name>
    <dbReference type="NCBI Taxonomy" id="1447944"/>
    <lineage>
        <taxon>Eukaryota</taxon>
        <taxon>Fungi</taxon>
        <taxon>Dikarya</taxon>
        <taxon>Basidiomycota</taxon>
        <taxon>Agaricomycotina</taxon>
        <taxon>Agaricomycetes</taxon>
        <taxon>Agaricomycetidae</taxon>
        <taxon>Agaricales</taxon>
        <taxon>Marasmiineae</taxon>
        <taxon>Omphalotaceae</taxon>
        <taxon>Gymnopus</taxon>
    </lineage>
</organism>
<keyword evidence="3" id="KW-1185">Reference proteome</keyword>
<accession>A0A6A4H3I5</accession>
<gene>
    <name evidence="2" type="ORF">BT96DRAFT_944700</name>
</gene>
<feature type="compositionally biased region" description="Basic residues" evidence="1">
    <location>
        <begin position="430"/>
        <end position="441"/>
    </location>
</feature>
<feature type="region of interest" description="Disordered" evidence="1">
    <location>
        <begin position="1"/>
        <end position="91"/>
    </location>
</feature>
<dbReference type="AlphaFoldDB" id="A0A6A4H3I5"/>
<feature type="region of interest" description="Disordered" evidence="1">
    <location>
        <begin position="420"/>
        <end position="467"/>
    </location>
</feature>
<feature type="compositionally biased region" description="Low complexity" evidence="1">
    <location>
        <begin position="622"/>
        <end position="631"/>
    </location>
</feature>
<protein>
    <submittedName>
        <fullName evidence="2">Uncharacterized protein</fullName>
    </submittedName>
</protein>
<dbReference type="EMBL" id="ML769598">
    <property type="protein sequence ID" value="KAE9392336.1"/>
    <property type="molecule type" value="Genomic_DNA"/>
</dbReference>
<sequence length="994" mass="108277">MARSKSKRARSASKPSSSKPSKCSSVKASHSKAVKTSSKHLEPSSLNSGSSAPTASAPTVSAEKRDAPEPPKLPNQEEEEEEEPEHLADYGTVTARAEKLTWLAGFMKKWTDEFSWHTGEEPEEFAVLNIPPSESSLSEDERNKLLKKREALQEEVQARAASQVVNWMHRYVGKVSEPAKPKSVDPFASLLKLLKQIGKGELCRTEDAKSYMCHEKYKPKVQAKYDRRIKENPEAATGGSTNHLDFRVKIARELWDAEEKSVWESVSQENEAVFQKMCKLQDKLLEGRGPDCRQGWRDHWDGGGILRCLLLDLLHHGTGLNFFLVGGAPPVKEGEEYYLMTVSAGESPGLNPRKFESWQPDYFLKYVIGLFMMFMSNKHPSLNYNDSRQNTGTRAATLLALDSILNNSSLLQMPDKKAPDLAASMDTDSKKRKANGRKKSCERKSTRQKDDDTKSSAESSEESCNEEANVVDEVFTNAALSTPVHGTSSSGKTCLAANTEAGSSQLATPIKNGPPVYGPIVLPSSNTLAYIDGFLSEEEHIKEVQYWDMLHPVELTRRMEYLDLRGKRHLNMLDLINDSNPPVHHNYPPVPYPAVAEPAIEESTGYATSMRDDDIGSAHIPVGSSTPSDSTPVPPSITHLALTPHNHSSTAAESDLAPTPVEPGDVGGKETSVGPRHMNMDLENSLTDLGSGMRVDEMDTDFGEATSSSDVRDELTNFTPSNSPGAMVFTPSSTLDPPSIHVELEDKMSVDMDVDSGGATSSMSKSSDTRVSSSSDPTPSSMSSSSDPTPMTSSSSKTTVSGSSDPTPSTSSSSDTMVSGFSDPTPSNSSNAVSGSSNPILSNPFDSNLSNSSVSSTTAISTTPDILASKDSWPRWVREGFDSLLQPLPGNDVGNAMGEVEWSNAMKAWVVLERAYSFSSPNGAKSAYPTEGHPIIVQEWFKNRKTAHLVLPKDYRDIAEFGEQCALACSAHTSLMYIMGNYDTASLKEKKNNK</sequence>
<feature type="compositionally biased region" description="Basic residues" evidence="1">
    <location>
        <begin position="1"/>
        <end position="11"/>
    </location>
</feature>
<feature type="region of interest" description="Disordered" evidence="1">
    <location>
        <begin position="752"/>
        <end position="839"/>
    </location>
</feature>
<feature type="region of interest" description="Disordered" evidence="1">
    <location>
        <begin position="622"/>
        <end position="679"/>
    </location>
</feature>
<reference evidence="2" key="1">
    <citation type="journal article" date="2019" name="Environ. Microbiol.">
        <title>Fungal ecological strategies reflected in gene transcription - a case study of two litter decomposers.</title>
        <authorList>
            <person name="Barbi F."/>
            <person name="Kohler A."/>
            <person name="Barry K."/>
            <person name="Baskaran P."/>
            <person name="Daum C."/>
            <person name="Fauchery L."/>
            <person name="Ihrmark K."/>
            <person name="Kuo A."/>
            <person name="LaButti K."/>
            <person name="Lipzen A."/>
            <person name="Morin E."/>
            <person name="Grigoriev I.V."/>
            <person name="Henrissat B."/>
            <person name="Lindahl B."/>
            <person name="Martin F."/>
        </authorList>
    </citation>
    <scope>NUCLEOTIDE SEQUENCE</scope>
    <source>
        <strain evidence="2">JB14</strain>
    </source>
</reference>
<feature type="compositionally biased region" description="Low complexity" evidence="1">
    <location>
        <begin position="12"/>
        <end position="28"/>
    </location>
</feature>
<proteinExistence type="predicted"/>
<evidence type="ECO:0000256" key="1">
    <source>
        <dbReference type="SAM" id="MobiDB-lite"/>
    </source>
</evidence>
<feature type="region of interest" description="Disordered" evidence="1">
    <location>
        <begin position="703"/>
        <end position="739"/>
    </location>
</feature>